<accession>A0A916QEA5</accession>
<dbReference type="Proteomes" id="UP000654993">
    <property type="component" value="Unassembled WGS sequence"/>
</dbReference>
<comment type="similarity">
    <text evidence="1">Belongs to the bacterial solute-binding protein 5 family.</text>
</comment>
<dbReference type="SUPFAM" id="SSF53850">
    <property type="entry name" value="Periplasmic binding protein-like II"/>
    <property type="match status" value="1"/>
</dbReference>
<reference evidence="5" key="2">
    <citation type="journal article" date="2021" name="Data Brief">
        <title>Draft genome sequence data of the facultative, thermophilic, xylanolytic bacterium Paenibacillus sp. strain DA-C8.</title>
        <authorList>
            <person name="Chhe C."/>
            <person name="Uke A."/>
            <person name="Baramee S."/>
            <person name="Ungkulpasvich U."/>
            <person name="Tachaapaikoon C."/>
            <person name="Pason P."/>
            <person name="Waeonukul R."/>
            <person name="Ratanakhanokchai K."/>
            <person name="Kosugi A."/>
        </authorList>
    </citation>
    <scope>NUCLEOTIDE SEQUENCE</scope>
    <source>
        <strain evidence="5">DA-C8</strain>
    </source>
</reference>
<dbReference type="GO" id="GO:0043190">
    <property type="term" value="C:ATP-binding cassette (ABC) transporter complex"/>
    <property type="evidence" value="ECO:0007669"/>
    <property type="project" value="InterPro"/>
</dbReference>
<dbReference type="Gene3D" id="3.40.190.10">
    <property type="entry name" value="Periplasmic binding protein-like II"/>
    <property type="match status" value="1"/>
</dbReference>
<dbReference type="CDD" id="cd08518">
    <property type="entry name" value="PBP2_NikA_DppA_OppA_like_19"/>
    <property type="match status" value="1"/>
</dbReference>
<keyword evidence="2" id="KW-0813">Transport</keyword>
<evidence type="ECO:0000313" key="6">
    <source>
        <dbReference type="Proteomes" id="UP000654993"/>
    </source>
</evidence>
<dbReference type="GO" id="GO:1904680">
    <property type="term" value="F:peptide transmembrane transporter activity"/>
    <property type="evidence" value="ECO:0007669"/>
    <property type="project" value="TreeGrafter"/>
</dbReference>
<dbReference type="EMBL" id="BMAQ01000030">
    <property type="protein sequence ID" value="GFR38910.1"/>
    <property type="molecule type" value="Genomic_DNA"/>
</dbReference>
<dbReference type="GO" id="GO:0015833">
    <property type="term" value="P:peptide transport"/>
    <property type="evidence" value="ECO:0007669"/>
    <property type="project" value="TreeGrafter"/>
</dbReference>
<keyword evidence="6" id="KW-1185">Reference proteome</keyword>
<feature type="domain" description="Solute-binding protein family 5" evidence="4">
    <location>
        <begin position="79"/>
        <end position="435"/>
    </location>
</feature>
<dbReference type="InterPro" id="IPR030678">
    <property type="entry name" value="Peptide/Ni-bd"/>
</dbReference>
<evidence type="ECO:0000256" key="2">
    <source>
        <dbReference type="ARBA" id="ARBA00022448"/>
    </source>
</evidence>
<dbReference type="PANTHER" id="PTHR30290:SF9">
    <property type="entry name" value="OLIGOPEPTIDE-BINDING PROTEIN APPA"/>
    <property type="match status" value="1"/>
</dbReference>
<name>A0A916QEA5_9BACL</name>
<gene>
    <name evidence="5" type="ORF">PRECH8_22060</name>
</gene>
<dbReference type="GO" id="GO:0042597">
    <property type="term" value="C:periplasmic space"/>
    <property type="evidence" value="ECO:0007669"/>
    <property type="project" value="UniProtKB-ARBA"/>
</dbReference>
<dbReference type="Pfam" id="PF00496">
    <property type="entry name" value="SBP_bac_5"/>
    <property type="match status" value="1"/>
</dbReference>
<dbReference type="InterPro" id="IPR000914">
    <property type="entry name" value="SBP_5_dom"/>
</dbReference>
<dbReference type="PROSITE" id="PS51257">
    <property type="entry name" value="PROKAR_LIPOPROTEIN"/>
    <property type="match status" value="1"/>
</dbReference>
<keyword evidence="3" id="KW-0732">Signal</keyword>
<dbReference type="PIRSF" id="PIRSF002741">
    <property type="entry name" value="MppA"/>
    <property type="match status" value="1"/>
</dbReference>
<dbReference type="RefSeq" id="WP_371871207.1">
    <property type="nucleotide sequence ID" value="NZ_BMAQ01000030.1"/>
</dbReference>
<dbReference type="InterPro" id="IPR039424">
    <property type="entry name" value="SBP_5"/>
</dbReference>
<proteinExistence type="inferred from homology"/>
<evidence type="ECO:0000313" key="5">
    <source>
        <dbReference type="EMBL" id="GFR38910.1"/>
    </source>
</evidence>
<sequence length="534" mass="59992">MKKLIHISIALILFTFVLLSGCASHPGEAERERGRAEDELILAIGTEPEGGFDPTLGWGRYGSPLFQSTLLKRDHEMRITYDLAADYSLSDDGRLWTVRLREDAKFSDGRPVTAEDVVFTFETAATNGSTIDLSNLKQVRAKGSYEVEFELHEPQSTFITLLISLGIVPKHAYGPNYAGQPIGSGPYQLVQWDRGQQLIVEVNPEYYGEKPFFRRLTFLFLQEDAALAAARAGEVDIAAIPPVYTRTSVPGMKIVDIQTVDNRGIMFPYVPSGRVTEEGYPIGNDVTSDLAIRRAVSVAIDREALVDGILEGYGTPAYTINDQLPWWNPETVFPDGDIEEAKRILAEAGWIDEDGDGIAEREGVRASFTLLYPSNDRTRQSLALTVADMVKPAGIEIIVEGKSWDELKKRMHADAVMFGWGSHDPIEMYYVYSSRYQGVDYFNPGYYSNETVDRYMEQALRAVSEEEAHEYWRQAQWDGETGVSFHGDAAWAWLVNIDHVYLVHEKLDIGRQGIHPHGHGWPITDNIASWRWAE</sequence>
<dbReference type="AlphaFoldDB" id="A0A916QEA5"/>
<dbReference type="PANTHER" id="PTHR30290">
    <property type="entry name" value="PERIPLASMIC BINDING COMPONENT OF ABC TRANSPORTER"/>
    <property type="match status" value="1"/>
</dbReference>
<dbReference type="Gene3D" id="3.10.105.10">
    <property type="entry name" value="Dipeptide-binding Protein, Domain 3"/>
    <property type="match status" value="1"/>
</dbReference>
<organism evidence="5 6">
    <name type="scientific">Insulibacter thermoxylanivorax</name>
    <dbReference type="NCBI Taxonomy" id="2749268"/>
    <lineage>
        <taxon>Bacteria</taxon>
        <taxon>Bacillati</taxon>
        <taxon>Bacillota</taxon>
        <taxon>Bacilli</taxon>
        <taxon>Bacillales</taxon>
        <taxon>Paenibacillaceae</taxon>
        <taxon>Insulibacter</taxon>
    </lineage>
</organism>
<evidence type="ECO:0000259" key="4">
    <source>
        <dbReference type="Pfam" id="PF00496"/>
    </source>
</evidence>
<protein>
    <submittedName>
        <fullName evidence="5">ABC transporter substrate-binding protein</fullName>
    </submittedName>
</protein>
<reference evidence="5" key="1">
    <citation type="submission" date="2020-08" db="EMBL/GenBank/DDBJ databases">
        <authorList>
            <person name="Uke A."/>
            <person name="Chhe C."/>
            <person name="Baramee S."/>
            <person name="Kosugi A."/>
        </authorList>
    </citation>
    <scope>NUCLEOTIDE SEQUENCE</scope>
    <source>
        <strain evidence="5">DA-C8</strain>
    </source>
</reference>
<comment type="caution">
    <text evidence="5">The sequence shown here is derived from an EMBL/GenBank/DDBJ whole genome shotgun (WGS) entry which is preliminary data.</text>
</comment>
<evidence type="ECO:0000256" key="1">
    <source>
        <dbReference type="ARBA" id="ARBA00005695"/>
    </source>
</evidence>
<evidence type="ECO:0000256" key="3">
    <source>
        <dbReference type="ARBA" id="ARBA00022729"/>
    </source>
</evidence>